<keyword evidence="2" id="KW-1185">Reference proteome</keyword>
<reference evidence="1 2" key="1">
    <citation type="submission" date="2020-08" db="EMBL/GenBank/DDBJ databases">
        <authorList>
            <person name="Seo M.-J."/>
        </authorList>
    </citation>
    <scope>NUCLEOTIDE SEQUENCE [LARGE SCALE GENOMIC DNA]</scope>
    <source>
        <strain evidence="1 2">MBLA0160</strain>
    </source>
</reference>
<dbReference type="AlphaFoldDB" id="A0A7J9SI34"/>
<protein>
    <submittedName>
        <fullName evidence="1">PqqD family protein</fullName>
    </submittedName>
</protein>
<dbReference type="EMBL" id="JACKXD010000003">
    <property type="protein sequence ID" value="MBB6646614.1"/>
    <property type="molecule type" value="Genomic_DNA"/>
</dbReference>
<organism evidence="1 2">
    <name type="scientific">Halobellus ruber</name>
    <dbReference type="NCBI Taxonomy" id="2761102"/>
    <lineage>
        <taxon>Archaea</taxon>
        <taxon>Methanobacteriati</taxon>
        <taxon>Methanobacteriota</taxon>
        <taxon>Stenosarchaea group</taxon>
        <taxon>Halobacteria</taxon>
        <taxon>Halobacteriales</taxon>
        <taxon>Haloferacaceae</taxon>
        <taxon>Halobellus</taxon>
    </lineage>
</organism>
<dbReference type="InterPro" id="IPR041881">
    <property type="entry name" value="PqqD_sf"/>
</dbReference>
<proteinExistence type="predicted"/>
<accession>A0A7J9SI34</accession>
<comment type="caution">
    <text evidence="1">The sequence shown here is derived from an EMBL/GenBank/DDBJ whole genome shotgun (WGS) entry which is preliminary data.</text>
</comment>
<dbReference type="InterPro" id="IPR008792">
    <property type="entry name" value="PQQD"/>
</dbReference>
<sequence length="66" mass="7667">MGTDEYYGFNEVGTFVWESIQEPRSLEAVCEDVTDEYEVEYDRCRADVEELVRDLADKGLARIDPE</sequence>
<evidence type="ECO:0000313" key="2">
    <source>
        <dbReference type="Proteomes" id="UP000546257"/>
    </source>
</evidence>
<evidence type="ECO:0000313" key="1">
    <source>
        <dbReference type="EMBL" id="MBB6646614.1"/>
    </source>
</evidence>
<dbReference type="Gene3D" id="1.10.10.1150">
    <property type="entry name" value="Coenzyme PQQ synthesis protein D (PqqD)"/>
    <property type="match status" value="1"/>
</dbReference>
<dbReference type="Proteomes" id="UP000546257">
    <property type="component" value="Unassembled WGS sequence"/>
</dbReference>
<name>A0A7J9SI34_9EURY</name>
<gene>
    <name evidence="1" type="ORF">H5V44_10010</name>
</gene>
<dbReference type="Pfam" id="PF05402">
    <property type="entry name" value="PqqD"/>
    <property type="match status" value="1"/>
</dbReference>